<organism evidence="1">
    <name type="scientific">marine sediment metagenome</name>
    <dbReference type="NCBI Taxonomy" id="412755"/>
    <lineage>
        <taxon>unclassified sequences</taxon>
        <taxon>metagenomes</taxon>
        <taxon>ecological metagenomes</taxon>
    </lineage>
</organism>
<protein>
    <submittedName>
        <fullName evidence="1">Uncharacterized protein</fullName>
    </submittedName>
</protein>
<dbReference type="SUPFAM" id="SSF54427">
    <property type="entry name" value="NTF2-like"/>
    <property type="match status" value="1"/>
</dbReference>
<accession>X1DU53</accession>
<name>X1DU53_9ZZZZ</name>
<proteinExistence type="predicted"/>
<dbReference type="Gene3D" id="3.10.450.50">
    <property type="match status" value="1"/>
</dbReference>
<sequence length="67" mass="7606">IYGETEVQVFDDFAFSRGTCTLSVTPKEGGPTTYFDGKWLDILKRQADGSWKIYIDCVNWNAPPKVE</sequence>
<dbReference type="EMBL" id="BART01039931">
    <property type="protein sequence ID" value="GAH24551.1"/>
    <property type="molecule type" value="Genomic_DNA"/>
</dbReference>
<reference evidence="1" key="1">
    <citation type="journal article" date="2014" name="Front. Microbiol.">
        <title>High frequency of phylogenetically diverse reductive dehalogenase-homologous genes in deep subseafloor sedimentary metagenomes.</title>
        <authorList>
            <person name="Kawai M."/>
            <person name="Futagami T."/>
            <person name="Toyoda A."/>
            <person name="Takaki Y."/>
            <person name="Nishi S."/>
            <person name="Hori S."/>
            <person name="Arai W."/>
            <person name="Tsubouchi T."/>
            <person name="Morono Y."/>
            <person name="Uchiyama I."/>
            <person name="Ito T."/>
            <person name="Fujiyama A."/>
            <person name="Inagaki F."/>
            <person name="Takami H."/>
        </authorList>
    </citation>
    <scope>NUCLEOTIDE SEQUENCE</scope>
    <source>
        <strain evidence="1">Expedition CK06-06</strain>
    </source>
</reference>
<comment type="caution">
    <text evidence="1">The sequence shown here is derived from an EMBL/GenBank/DDBJ whole genome shotgun (WGS) entry which is preliminary data.</text>
</comment>
<dbReference type="AlphaFoldDB" id="X1DU53"/>
<feature type="non-terminal residue" evidence="1">
    <location>
        <position position="1"/>
    </location>
</feature>
<gene>
    <name evidence="1" type="ORF">S01H4_65327</name>
</gene>
<evidence type="ECO:0000313" key="1">
    <source>
        <dbReference type="EMBL" id="GAH24551.1"/>
    </source>
</evidence>
<dbReference type="InterPro" id="IPR032710">
    <property type="entry name" value="NTF2-like_dom_sf"/>
</dbReference>